<dbReference type="InterPro" id="IPR042072">
    <property type="entry name" value="DsrC-like_C"/>
</dbReference>
<feature type="region of interest" description="Disordered" evidence="4">
    <location>
        <begin position="190"/>
        <end position="213"/>
    </location>
</feature>
<gene>
    <name evidence="5" type="ORF">HW932_08810</name>
</gene>
<dbReference type="PANTHER" id="PTHR37010">
    <property type="entry name" value="SULFURTRANSFERASE TUSE"/>
    <property type="match status" value="1"/>
</dbReference>
<dbReference type="AlphaFoldDB" id="A0A850RID4"/>
<dbReference type="GO" id="GO:0097163">
    <property type="term" value="F:sulfur carrier activity"/>
    <property type="evidence" value="ECO:0007669"/>
    <property type="project" value="TreeGrafter"/>
</dbReference>
<organism evidence="5 6">
    <name type="scientific">Allochromatium humboldtianum</name>
    <dbReference type="NCBI Taxonomy" id="504901"/>
    <lineage>
        <taxon>Bacteria</taxon>
        <taxon>Pseudomonadati</taxon>
        <taxon>Pseudomonadota</taxon>
        <taxon>Gammaproteobacteria</taxon>
        <taxon>Chromatiales</taxon>
        <taxon>Chromatiaceae</taxon>
        <taxon>Allochromatium</taxon>
    </lineage>
</organism>
<keyword evidence="6" id="KW-1185">Reference proteome</keyword>
<protein>
    <submittedName>
        <fullName evidence="5">TusE/DsrC/DsvC family sulfur relay protein</fullName>
    </submittedName>
</protein>
<accession>A0A850RID4</accession>
<dbReference type="Gene3D" id="1.10.10.370">
    <property type="entry name" value="DsrC-like protein, C-terminal domain"/>
    <property type="match status" value="1"/>
</dbReference>
<dbReference type="Proteomes" id="UP000592294">
    <property type="component" value="Unassembled WGS sequence"/>
</dbReference>
<dbReference type="InterPro" id="IPR025526">
    <property type="entry name" value="DsrC-like_dom_sf"/>
</dbReference>
<dbReference type="RefSeq" id="WP_176976125.1">
    <property type="nucleotide sequence ID" value="NZ_JABZEO010000005.1"/>
</dbReference>
<comment type="similarity">
    <text evidence="2">Belongs to the DsrC/TusE family.</text>
</comment>
<dbReference type="InterPro" id="IPR007453">
    <property type="entry name" value="DsrC/TusE"/>
</dbReference>
<dbReference type="GO" id="GO:0002143">
    <property type="term" value="P:tRNA wobble position uridine thiolation"/>
    <property type="evidence" value="ECO:0007669"/>
    <property type="project" value="TreeGrafter"/>
</dbReference>
<dbReference type="NCBIfam" id="TIGR03342">
    <property type="entry name" value="dsrC_tusE_dsvC"/>
    <property type="match status" value="1"/>
</dbReference>
<sequence>MIEITVIMKATNEPLKRTPVTLWLDAEDSQTAPVLTDRDGVARFDLPPASGKVLVSGVERYHGRLDGRIPIALWSITQSEHSSLGMPGEFPSGSNAYPSMTTQTIAVDGREVLTDSEGYLVDPADWSEDFARALARHEGLTLTERHWEVIRFLREHFARHGAQATVRDMIAHFRRLWGAEDGGNRGLHRLFPRGGPQKQGNRLAGLLRTKGEH</sequence>
<name>A0A850RID4_9GAMM</name>
<proteinExistence type="inferred from homology"/>
<evidence type="ECO:0000256" key="2">
    <source>
        <dbReference type="ARBA" id="ARBA00005718"/>
    </source>
</evidence>
<keyword evidence="3" id="KW-0963">Cytoplasm</keyword>
<dbReference type="SUPFAM" id="SSF69721">
    <property type="entry name" value="DsrC, the gamma subunit of dissimilatory sulfite reductase"/>
    <property type="match status" value="1"/>
</dbReference>
<evidence type="ECO:0000256" key="3">
    <source>
        <dbReference type="ARBA" id="ARBA00022490"/>
    </source>
</evidence>
<comment type="caution">
    <text evidence="5">The sequence shown here is derived from an EMBL/GenBank/DDBJ whole genome shotgun (WGS) entry which is preliminary data.</text>
</comment>
<dbReference type="PANTHER" id="PTHR37010:SF1">
    <property type="entry name" value="SULFURTRANSFERASE TUSE"/>
    <property type="match status" value="1"/>
</dbReference>
<comment type="subcellular location">
    <subcellularLocation>
        <location evidence="1">Cytoplasm</location>
    </subcellularLocation>
</comment>
<evidence type="ECO:0000313" key="6">
    <source>
        <dbReference type="Proteomes" id="UP000592294"/>
    </source>
</evidence>
<evidence type="ECO:0000256" key="4">
    <source>
        <dbReference type="SAM" id="MobiDB-lite"/>
    </source>
</evidence>
<evidence type="ECO:0000256" key="1">
    <source>
        <dbReference type="ARBA" id="ARBA00004496"/>
    </source>
</evidence>
<dbReference type="Pfam" id="PF04358">
    <property type="entry name" value="DsrC"/>
    <property type="match status" value="1"/>
</dbReference>
<evidence type="ECO:0000313" key="5">
    <source>
        <dbReference type="EMBL" id="NVZ09361.1"/>
    </source>
</evidence>
<dbReference type="EMBL" id="JABZEO010000005">
    <property type="protein sequence ID" value="NVZ09361.1"/>
    <property type="molecule type" value="Genomic_DNA"/>
</dbReference>
<dbReference type="Gene3D" id="3.30.1420.10">
    <property type="match status" value="1"/>
</dbReference>
<dbReference type="GO" id="GO:0005737">
    <property type="term" value="C:cytoplasm"/>
    <property type="evidence" value="ECO:0007669"/>
    <property type="project" value="UniProtKB-SubCell"/>
</dbReference>
<dbReference type="InterPro" id="IPR043163">
    <property type="entry name" value="DsrC-like_N"/>
</dbReference>
<reference evidence="5 6" key="1">
    <citation type="submission" date="2020-06" db="EMBL/GenBank/DDBJ databases">
        <title>Whole-genome sequence of Allochromatium humboldtianum DSM 21881, type strain.</title>
        <authorList>
            <person name="Kyndt J.A."/>
            <person name="Meyer T.E."/>
        </authorList>
    </citation>
    <scope>NUCLEOTIDE SEQUENCE [LARGE SCALE GENOMIC DNA]</scope>
    <source>
        <strain evidence="5 6">DSM 21881</strain>
    </source>
</reference>